<dbReference type="PANTHER" id="PTHR43406:SF1">
    <property type="entry name" value="TRYPTOPHAN SYNTHASE ALPHA CHAIN, CHLOROPLASTIC"/>
    <property type="match status" value="1"/>
</dbReference>
<evidence type="ECO:0000313" key="10">
    <source>
        <dbReference type="EMBL" id="REH98920.1"/>
    </source>
</evidence>
<dbReference type="InterPro" id="IPR013785">
    <property type="entry name" value="Aldolase_TIM"/>
</dbReference>
<evidence type="ECO:0000256" key="2">
    <source>
        <dbReference type="ARBA" id="ARBA00011270"/>
    </source>
</evidence>
<dbReference type="CDD" id="cd04724">
    <property type="entry name" value="Tryptophan_synthase_alpha"/>
    <property type="match status" value="1"/>
</dbReference>
<dbReference type="GO" id="GO:0004834">
    <property type="term" value="F:tryptophan synthase activity"/>
    <property type="evidence" value="ECO:0007669"/>
    <property type="project" value="UniProtKB-UniRule"/>
</dbReference>
<reference evidence="10 11" key="1">
    <citation type="journal article" date="2018" name="Vet. Microbiol.">
        <title>Characterisation of Staphylococcus felis isolated from cats using whole genome sequencing.</title>
        <authorList>
            <person name="Worthing K."/>
            <person name="Pang S."/>
            <person name="Trott D.J."/>
            <person name="Abraham S."/>
            <person name="Coombs G.W."/>
            <person name="Jordan D."/>
            <person name="McIntyre L."/>
            <person name="Davies M.R."/>
            <person name="Norris J."/>
        </authorList>
    </citation>
    <scope>NUCLEOTIDE SEQUENCE [LARGE SCALE GENOMIC DNA]</scope>
    <source>
        <strain evidence="10 11">F9</strain>
    </source>
</reference>
<keyword evidence="3 8" id="KW-0028">Amino-acid biosynthesis</keyword>
<evidence type="ECO:0000256" key="5">
    <source>
        <dbReference type="ARBA" id="ARBA00023141"/>
    </source>
</evidence>
<sequence>MTKQLVTYIMGGMRFIDELRALDDVGVDYVEVGIPFSDPVADGPTIMQAGQEAIQDQMTTQKIFDALKSVKDDVKTRIVLMTYYHSIETYGEAAFIQTAEEAGVYGLIIPDMPHEYIVQLKEKYPKRQIKLISLIAMTANQERRETIARQAEGFIYTVTMNEVTGQNGTFHPELKTHIQDIKKIAQVPVFAGFGIRTPAHVQSITEVADGVVVGSEIVKRFKQEGIAQTKAYVQSLCDVLN</sequence>
<feature type="active site" description="Proton acceptor" evidence="8">
    <location>
        <position position="31"/>
    </location>
</feature>
<dbReference type="InterPro" id="IPR011060">
    <property type="entry name" value="RibuloseP-bd_barrel"/>
</dbReference>
<dbReference type="InterPro" id="IPR002028">
    <property type="entry name" value="Trp_synthase_suA"/>
</dbReference>
<dbReference type="AlphaFoldDB" id="A0A3E0IRI0"/>
<comment type="pathway">
    <text evidence="1 8">Amino-acid biosynthesis; L-tryptophan biosynthesis; L-tryptophan from chorismate: step 5/5.</text>
</comment>
<comment type="catalytic activity">
    <reaction evidence="7 8">
        <text>(1S,2R)-1-C-(indol-3-yl)glycerol 3-phosphate + L-serine = D-glyceraldehyde 3-phosphate + L-tryptophan + H2O</text>
        <dbReference type="Rhea" id="RHEA:10532"/>
        <dbReference type="ChEBI" id="CHEBI:15377"/>
        <dbReference type="ChEBI" id="CHEBI:33384"/>
        <dbReference type="ChEBI" id="CHEBI:57912"/>
        <dbReference type="ChEBI" id="CHEBI:58866"/>
        <dbReference type="ChEBI" id="CHEBI:59776"/>
        <dbReference type="EC" id="4.2.1.20"/>
    </reaction>
</comment>
<evidence type="ECO:0000256" key="3">
    <source>
        <dbReference type="ARBA" id="ARBA00022605"/>
    </source>
</evidence>
<proteinExistence type="inferred from homology"/>
<evidence type="ECO:0000256" key="8">
    <source>
        <dbReference type="HAMAP-Rule" id="MF_00131"/>
    </source>
</evidence>
<dbReference type="SUPFAM" id="SSF51366">
    <property type="entry name" value="Ribulose-phoshate binding barrel"/>
    <property type="match status" value="1"/>
</dbReference>
<protein>
    <recommendedName>
        <fullName evidence="8">Tryptophan synthase alpha chain</fullName>
        <ecNumber evidence="8">4.2.1.20</ecNumber>
    </recommendedName>
</protein>
<dbReference type="HAMAP" id="MF_00131">
    <property type="entry name" value="Trp_synth_alpha"/>
    <property type="match status" value="1"/>
</dbReference>
<dbReference type="Proteomes" id="UP000256562">
    <property type="component" value="Unassembled WGS sequence"/>
</dbReference>
<keyword evidence="5 8" id="KW-0057">Aromatic amino acid biosynthesis</keyword>
<dbReference type="UniPathway" id="UPA00035">
    <property type="reaction ID" value="UER00044"/>
</dbReference>
<dbReference type="GO" id="GO:0005829">
    <property type="term" value="C:cytosol"/>
    <property type="evidence" value="ECO:0007669"/>
    <property type="project" value="TreeGrafter"/>
</dbReference>
<dbReference type="PROSITE" id="PS00167">
    <property type="entry name" value="TRP_SYNTHASE_ALPHA"/>
    <property type="match status" value="1"/>
</dbReference>
<evidence type="ECO:0000313" key="11">
    <source>
        <dbReference type="Proteomes" id="UP000256562"/>
    </source>
</evidence>
<gene>
    <name evidence="8" type="primary">trpA</name>
    <name evidence="10" type="ORF">DOS83_02935</name>
</gene>
<keyword evidence="6 8" id="KW-0456">Lyase</keyword>
<comment type="function">
    <text evidence="8">The alpha subunit is responsible for the aldol cleavage of indoleglycerol phosphate to indole and glyceraldehyde 3-phosphate.</text>
</comment>
<dbReference type="RefSeq" id="WP_116093843.1">
    <property type="nucleotide sequence ID" value="NZ_QKXQ01000127.1"/>
</dbReference>
<evidence type="ECO:0000256" key="9">
    <source>
        <dbReference type="RuleBase" id="RU003662"/>
    </source>
</evidence>
<comment type="caution">
    <text evidence="10">The sequence shown here is derived from an EMBL/GenBank/DDBJ whole genome shotgun (WGS) entry which is preliminary data.</text>
</comment>
<evidence type="ECO:0000256" key="6">
    <source>
        <dbReference type="ARBA" id="ARBA00023239"/>
    </source>
</evidence>
<dbReference type="PANTHER" id="PTHR43406">
    <property type="entry name" value="TRYPTOPHAN SYNTHASE, ALPHA CHAIN"/>
    <property type="match status" value="1"/>
</dbReference>
<comment type="similarity">
    <text evidence="8 9">Belongs to the TrpA family.</text>
</comment>
<dbReference type="NCBIfam" id="TIGR00262">
    <property type="entry name" value="trpA"/>
    <property type="match status" value="1"/>
</dbReference>
<organism evidence="10 11">
    <name type="scientific">Staphylococcus felis</name>
    <dbReference type="NCBI Taxonomy" id="46127"/>
    <lineage>
        <taxon>Bacteria</taxon>
        <taxon>Bacillati</taxon>
        <taxon>Bacillota</taxon>
        <taxon>Bacilli</taxon>
        <taxon>Bacillales</taxon>
        <taxon>Staphylococcaceae</taxon>
        <taxon>Staphylococcus</taxon>
    </lineage>
</organism>
<comment type="subunit">
    <text evidence="2 8">Tetramer of two alpha and two beta chains.</text>
</comment>
<dbReference type="OrthoDB" id="9804578at2"/>
<keyword evidence="4 8" id="KW-0822">Tryptophan biosynthesis</keyword>
<dbReference type="InterPro" id="IPR018204">
    <property type="entry name" value="Trp_synthase_alpha_AS"/>
</dbReference>
<evidence type="ECO:0000256" key="1">
    <source>
        <dbReference type="ARBA" id="ARBA00004733"/>
    </source>
</evidence>
<dbReference type="Pfam" id="PF00290">
    <property type="entry name" value="Trp_syntA"/>
    <property type="match status" value="1"/>
</dbReference>
<name>A0A3E0IRI0_9STAP</name>
<accession>A0A3E0IRI0</accession>
<evidence type="ECO:0000256" key="7">
    <source>
        <dbReference type="ARBA" id="ARBA00049047"/>
    </source>
</evidence>
<dbReference type="Gene3D" id="3.20.20.70">
    <property type="entry name" value="Aldolase class I"/>
    <property type="match status" value="1"/>
</dbReference>
<evidence type="ECO:0000256" key="4">
    <source>
        <dbReference type="ARBA" id="ARBA00022822"/>
    </source>
</evidence>
<dbReference type="EMBL" id="QKXQ01000127">
    <property type="protein sequence ID" value="REH98920.1"/>
    <property type="molecule type" value="Genomic_DNA"/>
</dbReference>
<feature type="active site" description="Proton acceptor" evidence="8">
    <location>
        <position position="42"/>
    </location>
</feature>
<dbReference type="EC" id="4.2.1.20" evidence="8"/>